<organism evidence="2 4">
    <name type="scientific">Micromonospora peucetia</name>
    <dbReference type="NCBI Taxonomy" id="47871"/>
    <lineage>
        <taxon>Bacteria</taxon>
        <taxon>Bacillati</taxon>
        <taxon>Actinomycetota</taxon>
        <taxon>Actinomycetes</taxon>
        <taxon>Micromonosporales</taxon>
        <taxon>Micromonosporaceae</taxon>
        <taxon>Micromonospora</taxon>
    </lineage>
</organism>
<evidence type="ECO:0000259" key="1">
    <source>
        <dbReference type="Pfam" id="PF01243"/>
    </source>
</evidence>
<dbReference type="Gene3D" id="2.30.110.10">
    <property type="entry name" value="Electron Transport, Fmn-binding Protein, Chain A"/>
    <property type="match status" value="1"/>
</dbReference>
<evidence type="ECO:0000313" key="2">
    <source>
        <dbReference type="EMBL" id="SCL50553.1"/>
    </source>
</evidence>
<gene>
    <name evidence="2" type="ORF">GA0070608_0712</name>
    <name evidence="3" type="ORF">OIE14_06265</name>
</gene>
<reference evidence="2" key="2">
    <citation type="submission" date="2016-06" db="EMBL/GenBank/DDBJ databases">
        <authorList>
            <person name="Kjaerup R.B."/>
            <person name="Dalgaard T.S."/>
            <person name="Juul-Madsen H.R."/>
        </authorList>
    </citation>
    <scope>NUCLEOTIDE SEQUENCE [LARGE SCALE GENOMIC DNA]</scope>
    <source>
        <strain evidence="2">DSM 43363</strain>
    </source>
</reference>
<protein>
    <submittedName>
        <fullName evidence="3">Pyridoxamine 5'-phosphate oxidase family protein</fullName>
    </submittedName>
    <submittedName>
        <fullName evidence="2">Uncharacterized conserved protein YhbP, UPF0306 family</fullName>
    </submittedName>
</protein>
<dbReference type="Proteomes" id="UP001334804">
    <property type="component" value="Chromosome"/>
</dbReference>
<dbReference type="AlphaFoldDB" id="A0A1C6U9F6"/>
<dbReference type="Proteomes" id="UP000199343">
    <property type="component" value="Unassembled WGS sequence"/>
</dbReference>
<accession>A0A1C6U9F6</accession>
<proteinExistence type="predicted"/>
<dbReference type="EMBL" id="FMIC01000002">
    <property type="protein sequence ID" value="SCL50553.1"/>
    <property type="molecule type" value="Genomic_DNA"/>
</dbReference>
<dbReference type="OrthoDB" id="9788889at2"/>
<reference evidence="3 5" key="3">
    <citation type="submission" date="2022-10" db="EMBL/GenBank/DDBJ databases">
        <title>The complete genomes of actinobacterial strains from the NBC collection.</title>
        <authorList>
            <person name="Joergensen T.S."/>
            <person name="Alvarez Arevalo M."/>
            <person name="Sterndorff E.B."/>
            <person name="Faurdal D."/>
            <person name="Vuksanovic O."/>
            <person name="Mourched A.-S."/>
            <person name="Charusanti P."/>
            <person name="Shaw S."/>
            <person name="Blin K."/>
            <person name="Weber T."/>
        </authorList>
    </citation>
    <scope>NUCLEOTIDE SEQUENCE [LARGE SCALE GENOMIC DNA]</scope>
    <source>
        <strain evidence="3 5">NBC 01809</strain>
    </source>
</reference>
<reference evidence="4" key="1">
    <citation type="submission" date="2016-06" db="EMBL/GenBank/DDBJ databases">
        <authorList>
            <person name="Varghese N."/>
            <person name="Submissions Spin"/>
        </authorList>
    </citation>
    <scope>NUCLEOTIDE SEQUENCE [LARGE SCALE GENOMIC DNA]</scope>
    <source>
        <strain evidence="4">DSM 43363</strain>
    </source>
</reference>
<evidence type="ECO:0000313" key="5">
    <source>
        <dbReference type="Proteomes" id="UP001334804"/>
    </source>
</evidence>
<dbReference type="EMBL" id="CP109071">
    <property type="protein sequence ID" value="WSA33651.1"/>
    <property type="molecule type" value="Genomic_DNA"/>
</dbReference>
<sequence length="162" mass="18232">MDPVDRLHRVLADAKYLSLSTVTPDRRPWTAVLQYAWLPDPLRFLFGSATQSRHSRHVAARPTVSGALFVTGDGGLTEVDGAQFTGTCRELTPDEVHAHHATFYDALLPDDTSRAEYTLPVSALLPPAEHRIYQVSVDRVWLVDTSTWLEDRIDRRIEVDLP</sequence>
<dbReference type="Pfam" id="PF01243">
    <property type="entry name" value="PNPOx_N"/>
    <property type="match status" value="1"/>
</dbReference>
<evidence type="ECO:0000313" key="4">
    <source>
        <dbReference type="Proteomes" id="UP000199343"/>
    </source>
</evidence>
<name>A0A1C6U9F6_9ACTN</name>
<dbReference type="STRING" id="47871.GA0070608_0712"/>
<dbReference type="SUPFAM" id="SSF50475">
    <property type="entry name" value="FMN-binding split barrel"/>
    <property type="match status" value="1"/>
</dbReference>
<feature type="domain" description="Pyridoxamine 5'-phosphate oxidase N-terminal" evidence="1">
    <location>
        <begin position="7"/>
        <end position="98"/>
    </location>
</feature>
<dbReference type="RefSeq" id="WP_091621541.1">
    <property type="nucleotide sequence ID" value="NZ_CP109071.1"/>
</dbReference>
<dbReference type="InterPro" id="IPR011576">
    <property type="entry name" value="Pyridox_Oxase_N"/>
</dbReference>
<evidence type="ECO:0000313" key="3">
    <source>
        <dbReference type="EMBL" id="WSA33651.1"/>
    </source>
</evidence>
<dbReference type="InterPro" id="IPR012349">
    <property type="entry name" value="Split_barrel_FMN-bd"/>
</dbReference>
<keyword evidence="5" id="KW-1185">Reference proteome</keyword>